<feature type="compositionally biased region" description="Polar residues" evidence="1">
    <location>
        <begin position="30"/>
        <end position="43"/>
    </location>
</feature>
<feature type="compositionally biased region" description="Pro residues" evidence="1">
    <location>
        <begin position="69"/>
        <end position="86"/>
    </location>
</feature>
<dbReference type="EMBL" id="JANAVB010037620">
    <property type="protein sequence ID" value="KAJ6801693.1"/>
    <property type="molecule type" value="Genomic_DNA"/>
</dbReference>
<keyword evidence="3" id="KW-1185">Reference proteome</keyword>
<evidence type="ECO:0000313" key="2">
    <source>
        <dbReference type="EMBL" id="KAJ6801693.1"/>
    </source>
</evidence>
<feature type="region of interest" description="Disordered" evidence="1">
    <location>
        <begin position="122"/>
        <end position="202"/>
    </location>
</feature>
<feature type="compositionally biased region" description="Basic and acidic residues" evidence="1">
    <location>
        <begin position="186"/>
        <end position="198"/>
    </location>
</feature>
<dbReference type="AlphaFoldDB" id="A0AAX6ECK5"/>
<organism evidence="2 3">
    <name type="scientific">Iris pallida</name>
    <name type="common">Sweet iris</name>
    <dbReference type="NCBI Taxonomy" id="29817"/>
    <lineage>
        <taxon>Eukaryota</taxon>
        <taxon>Viridiplantae</taxon>
        <taxon>Streptophyta</taxon>
        <taxon>Embryophyta</taxon>
        <taxon>Tracheophyta</taxon>
        <taxon>Spermatophyta</taxon>
        <taxon>Magnoliopsida</taxon>
        <taxon>Liliopsida</taxon>
        <taxon>Asparagales</taxon>
        <taxon>Iridaceae</taxon>
        <taxon>Iridoideae</taxon>
        <taxon>Irideae</taxon>
        <taxon>Iris</taxon>
    </lineage>
</organism>
<reference evidence="2" key="2">
    <citation type="submission" date="2023-04" db="EMBL/GenBank/DDBJ databases">
        <authorList>
            <person name="Bruccoleri R.E."/>
            <person name="Oakeley E.J."/>
            <person name="Faust A.-M."/>
            <person name="Dessus-Babus S."/>
            <person name="Altorfer M."/>
            <person name="Burckhardt D."/>
            <person name="Oertli M."/>
            <person name="Naumann U."/>
            <person name="Petersen F."/>
            <person name="Wong J."/>
        </authorList>
    </citation>
    <scope>NUCLEOTIDE SEQUENCE</scope>
    <source>
        <strain evidence="2">GSM-AAB239-AS_SAM_17_03QT</strain>
        <tissue evidence="2">Leaf</tissue>
    </source>
</reference>
<name>A0AAX6ECK5_IRIPA</name>
<evidence type="ECO:0000256" key="1">
    <source>
        <dbReference type="SAM" id="MobiDB-lite"/>
    </source>
</evidence>
<protein>
    <submittedName>
        <fullName evidence="2">NAD(P)H dehydrogenase (Quinone) FQR1-like 2</fullName>
    </submittedName>
</protein>
<accession>A0AAX6ECK5</accession>
<feature type="compositionally biased region" description="Pro residues" evidence="1">
    <location>
        <begin position="97"/>
        <end position="106"/>
    </location>
</feature>
<evidence type="ECO:0000313" key="3">
    <source>
        <dbReference type="Proteomes" id="UP001140949"/>
    </source>
</evidence>
<feature type="region of interest" description="Disordered" evidence="1">
    <location>
        <begin position="25"/>
        <end position="108"/>
    </location>
</feature>
<sequence>MQNKCFVFHLGSACCRHSPLQQLQKKETNKQTIPNPFSSPHQENFQRNHSIDQWGKAEAASRARSGSPSPLPPSSKPAGTTPPSPSPRTTRTRTRRPPPIPSPNPSAPLRVLLQDLRRLLLHVRPRGAPRPADEGGHRRGRRRRGGSLPGPRDTVAGGPGEDEGAVEGRGDPGDRIAGAAGGGGRDTVRVPDEVRGDGGADEGLLRLHGAALEGAEPGRETRRVLC</sequence>
<comment type="caution">
    <text evidence="2">The sequence shown here is derived from an EMBL/GenBank/DDBJ whole genome shotgun (WGS) entry which is preliminary data.</text>
</comment>
<gene>
    <name evidence="2" type="ORF">M6B38_195625</name>
</gene>
<proteinExistence type="predicted"/>
<feature type="compositionally biased region" description="Low complexity" evidence="1">
    <location>
        <begin position="56"/>
        <end position="68"/>
    </location>
</feature>
<reference evidence="2" key="1">
    <citation type="journal article" date="2023" name="GigaByte">
        <title>Genome assembly of the bearded iris, Iris pallida Lam.</title>
        <authorList>
            <person name="Bruccoleri R.E."/>
            <person name="Oakeley E.J."/>
            <person name="Faust A.M.E."/>
            <person name="Altorfer M."/>
            <person name="Dessus-Babus S."/>
            <person name="Burckhardt D."/>
            <person name="Oertli M."/>
            <person name="Naumann U."/>
            <person name="Petersen F."/>
            <person name="Wong J."/>
        </authorList>
    </citation>
    <scope>NUCLEOTIDE SEQUENCE</scope>
    <source>
        <strain evidence="2">GSM-AAB239-AS_SAM_17_03QT</strain>
    </source>
</reference>
<dbReference type="Proteomes" id="UP001140949">
    <property type="component" value="Unassembled WGS sequence"/>
</dbReference>